<comment type="caution">
    <text evidence="2">The sequence shown here is derived from an EMBL/GenBank/DDBJ whole genome shotgun (WGS) entry which is preliminary data.</text>
</comment>
<organism evidence="2 3">
    <name type="scientific">Halobacteriovorax marinus</name>
    <dbReference type="NCBI Taxonomy" id="97084"/>
    <lineage>
        <taxon>Bacteria</taxon>
        <taxon>Pseudomonadati</taxon>
        <taxon>Bdellovibrionota</taxon>
        <taxon>Bacteriovoracia</taxon>
        <taxon>Bacteriovoracales</taxon>
        <taxon>Halobacteriovoraceae</taxon>
        <taxon>Halobacteriovorax</taxon>
    </lineage>
</organism>
<protein>
    <submittedName>
        <fullName evidence="2">Uncharacterized protein</fullName>
    </submittedName>
</protein>
<name>A0A1Y5F888_9BACT</name>
<dbReference type="Proteomes" id="UP000196531">
    <property type="component" value="Unassembled WGS sequence"/>
</dbReference>
<dbReference type="AlphaFoldDB" id="A0A1Y5F888"/>
<gene>
    <name evidence="2" type="ORF">A9Q84_21615</name>
</gene>
<evidence type="ECO:0000313" key="3">
    <source>
        <dbReference type="Proteomes" id="UP000196531"/>
    </source>
</evidence>
<keyword evidence="1" id="KW-0472">Membrane</keyword>
<accession>A0A1Y5F888</accession>
<keyword evidence="1" id="KW-0812">Transmembrane</keyword>
<proteinExistence type="predicted"/>
<reference evidence="3" key="1">
    <citation type="journal article" date="2017" name="Proc. Natl. Acad. Sci. U.S.A.">
        <title>Simulation of Deepwater Horizon oil plume reveals substrate specialization within a complex community of hydrocarbon-degraders.</title>
        <authorList>
            <person name="Hu P."/>
            <person name="Dubinsky E.A."/>
            <person name="Probst A.J."/>
            <person name="Wang J."/>
            <person name="Sieber C.M.K."/>
            <person name="Tom L.M."/>
            <person name="Gardinali P."/>
            <person name="Banfield J.F."/>
            <person name="Atlas R.M."/>
            <person name="Andersen G.L."/>
        </authorList>
    </citation>
    <scope>NUCLEOTIDE SEQUENCE [LARGE SCALE GENOMIC DNA]</scope>
</reference>
<evidence type="ECO:0000256" key="1">
    <source>
        <dbReference type="SAM" id="Phobius"/>
    </source>
</evidence>
<evidence type="ECO:0000313" key="2">
    <source>
        <dbReference type="EMBL" id="OUR93103.1"/>
    </source>
</evidence>
<keyword evidence="1" id="KW-1133">Transmembrane helix</keyword>
<feature type="transmembrane region" description="Helical" evidence="1">
    <location>
        <begin position="12"/>
        <end position="29"/>
    </location>
</feature>
<sequence length="70" mass="8033">MRKQRRAGQALIEYLILFAFMSLIAVNMVKGMGGMMTASVRSIGYQLTQQLTIGVCDRECWYADYVNRTY</sequence>
<dbReference type="EMBL" id="MAAO01000016">
    <property type="protein sequence ID" value="OUR93103.1"/>
    <property type="molecule type" value="Genomic_DNA"/>
</dbReference>